<keyword evidence="1" id="KW-0732">Signal</keyword>
<dbReference type="Proteomes" id="UP000294850">
    <property type="component" value="Unassembled WGS sequence"/>
</dbReference>
<evidence type="ECO:0000313" key="2">
    <source>
        <dbReference type="EMBL" id="TDE11972.1"/>
    </source>
</evidence>
<feature type="signal peptide" evidence="1">
    <location>
        <begin position="1"/>
        <end position="20"/>
    </location>
</feature>
<reference evidence="2 3" key="1">
    <citation type="submission" date="2019-03" db="EMBL/GenBank/DDBJ databases">
        <title>Dyadobacter AR-3-6 sp. nov., isolated from arctic soil.</title>
        <authorList>
            <person name="Chaudhary D.K."/>
        </authorList>
    </citation>
    <scope>NUCLEOTIDE SEQUENCE [LARGE SCALE GENOMIC DNA]</scope>
    <source>
        <strain evidence="2 3">AR-3-6</strain>
    </source>
</reference>
<organism evidence="2 3">
    <name type="scientific">Dyadobacter psychrotolerans</name>
    <dbReference type="NCBI Taxonomy" id="2541721"/>
    <lineage>
        <taxon>Bacteria</taxon>
        <taxon>Pseudomonadati</taxon>
        <taxon>Bacteroidota</taxon>
        <taxon>Cytophagia</taxon>
        <taxon>Cytophagales</taxon>
        <taxon>Spirosomataceae</taxon>
        <taxon>Dyadobacter</taxon>
    </lineage>
</organism>
<sequence>MNKTPNYLSNLLMLTLLAGAACNRNELAVQPVPIAQAIVPDEISVERAKALYESANKAGEAIANTRKKKLGEAPDWDRPKRLKFKGGTSALVIPILKCRNQLHLPLWAS</sequence>
<evidence type="ECO:0000256" key="1">
    <source>
        <dbReference type="SAM" id="SignalP"/>
    </source>
</evidence>
<dbReference type="RefSeq" id="WP_131960682.1">
    <property type="nucleotide sequence ID" value="NZ_SMFL01000010.1"/>
</dbReference>
<dbReference type="AlphaFoldDB" id="A0A4R5DDQ1"/>
<dbReference type="PROSITE" id="PS51257">
    <property type="entry name" value="PROKAR_LIPOPROTEIN"/>
    <property type="match status" value="1"/>
</dbReference>
<keyword evidence="3" id="KW-1185">Reference proteome</keyword>
<proteinExistence type="predicted"/>
<feature type="chain" id="PRO_5020862328" evidence="1">
    <location>
        <begin position="21"/>
        <end position="109"/>
    </location>
</feature>
<dbReference type="EMBL" id="SMFL01000010">
    <property type="protein sequence ID" value="TDE11972.1"/>
    <property type="molecule type" value="Genomic_DNA"/>
</dbReference>
<accession>A0A4R5DDQ1</accession>
<comment type="caution">
    <text evidence="2">The sequence shown here is derived from an EMBL/GenBank/DDBJ whole genome shotgun (WGS) entry which is preliminary data.</text>
</comment>
<evidence type="ECO:0000313" key="3">
    <source>
        <dbReference type="Proteomes" id="UP000294850"/>
    </source>
</evidence>
<name>A0A4R5DDQ1_9BACT</name>
<protein>
    <submittedName>
        <fullName evidence="2">Uncharacterized protein</fullName>
    </submittedName>
</protein>
<gene>
    <name evidence="2" type="ORF">E0F88_23235</name>
</gene>